<reference evidence="3 4" key="1">
    <citation type="submission" date="2018-06" db="EMBL/GenBank/DDBJ databases">
        <title>Paenibacillus imtechensis sp. nov.</title>
        <authorList>
            <person name="Pinnaka A.K."/>
            <person name="Singh H."/>
            <person name="Kaur M."/>
        </authorList>
    </citation>
    <scope>NUCLEOTIDE SEQUENCE [LARGE SCALE GENOMIC DNA]</scope>
    <source>
        <strain evidence="3 4">SMB1</strain>
    </source>
</reference>
<dbReference type="OrthoDB" id="6370703at2"/>
<dbReference type="Proteomes" id="UP000249522">
    <property type="component" value="Unassembled WGS sequence"/>
</dbReference>
<feature type="domain" description="Carrier" evidence="2">
    <location>
        <begin position="1"/>
        <end position="83"/>
    </location>
</feature>
<dbReference type="AlphaFoldDB" id="A0A2W1LVC6"/>
<feature type="region of interest" description="Disordered" evidence="1">
    <location>
        <begin position="1"/>
        <end position="22"/>
    </location>
</feature>
<accession>A0A2W1LVC6</accession>
<dbReference type="InterPro" id="IPR009081">
    <property type="entry name" value="PP-bd_ACP"/>
</dbReference>
<dbReference type="EMBL" id="QKRB01000044">
    <property type="protein sequence ID" value="PZD95731.1"/>
    <property type="molecule type" value="Genomic_DNA"/>
</dbReference>
<organism evidence="3 4">
    <name type="scientific">Paenibacillus sambharensis</name>
    <dbReference type="NCBI Taxonomy" id="1803190"/>
    <lineage>
        <taxon>Bacteria</taxon>
        <taxon>Bacillati</taxon>
        <taxon>Bacillota</taxon>
        <taxon>Bacilli</taxon>
        <taxon>Bacillales</taxon>
        <taxon>Paenibacillaceae</taxon>
        <taxon>Paenibacillus</taxon>
    </lineage>
</organism>
<name>A0A2W1LVC6_9BACL</name>
<gene>
    <name evidence="3" type="ORF">DNH61_12760</name>
</gene>
<proteinExistence type="predicted"/>
<evidence type="ECO:0000256" key="1">
    <source>
        <dbReference type="SAM" id="MobiDB-lite"/>
    </source>
</evidence>
<dbReference type="PROSITE" id="PS50075">
    <property type="entry name" value="CARRIER"/>
    <property type="match status" value="1"/>
</dbReference>
<protein>
    <recommendedName>
        <fullName evidence="2">Carrier domain-containing protein</fullName>
    </recommendedName>
</protein>
<comment type="caution">
    <text evidence="3">The sequence shown here is derived from an EMBL/GenBank/DDBJ whole genome shotgun (WGS) entry which is preliminary data.</text>
</comment>
<dbReference type="Gene3D" id="1.10.1200.10">
    <property type="entry name" value="ACP-like"/>
    <property type="match status" value="1"/>
</dbReference>
<evidence type="ECO:0000313" key="3">
    <source>
        <dbReference type="EMBL" id="PZD95731.1"/>
    </source>
</evidence>
<dbReference type="Pfam" id="PF00550">
    <property type="entry name" value="PP-binding"/>
    <property type="match status" value="1"/>
</dbReference>
<evidence type="ECO:0000313" key="4">
    <source>
        <dbReference type="Proteomes" id="UP000249522"/>
    </source>
</evidence>
<dbReference type="SUPFAM" id="SSF47336">
    <property type="entry name" value="ACP-like"/>
    <property type="match status" value="1"/>
</dbReference>
<dbReference type="InterPro" id="IPR036736">
    <property type="entry name" value="ACP-like_sf"/>
</dbReference>
<keyword evidence="4" id="KW-1185">Reference proteome</keyword>
<sequence>MLQEMGAGLEETAGADGSKRGPLAGTLSEELRLNEDLRLDSVMLLQLLVLIETRLGLQVPENEVDPGIFDTVGSLVDFMQELDDMNAPDPVSGPGVR</sequence>
<evidence type="ECO:0000259" key="2">
    <source>
        <dbReference type="PROSITE" id="PS50075"/>
    </source>
</evidence>